<comment type="subcellular location">
    <subcellularLocation>
        <location evidence="1 7">Cell outer membrane</location>
        <topology evidence="1 7">Multi-pass membrane protein</topology>
    </subcellularLocation>
</comment>
<dbReference type="InterPro" id="IPR039426">
    <property type="entry name" value="TonB-dep_rcpt-like"/>
</dbReference>
<accession>A0A7K1TZY4</accession>
<dbReference type="Proteomes" id="UP000461730">
    <property type="component" value="Unassembled WGS sequence"/>
</dbReference>
<dbReference type="InterPro" id="IPR023997">
    <property type="entry name" value="TonB-dep_OMP_SusC/RagA_CS"/>
</dbReference>
<proteinExistence type="inferred from homology"/>
<dbReference type="NCBIfam" id="TIGR04057">
    <property type="entry name" value="SusC_RagA_signa"/>
    <property type="match status" value="1"/>
</dbReference>
<evidence type="ECO:0000256" key="3">
    <source>
        <dbReference type="ARBA" id="ARBA00022452"/>
    </source>
</evidence>
<comment type="caution">
    <text evidence="9">The sequence shown here is derived from an EMBL/GenBank/DDBJ whole genome shotgun (WGS) entry which is preliminary data.</text>
</comment>
<comment type="similarity">
    <text evidence="7">Belongs to the TonB-dependent receptor family.</text>
</comment>
<keyword evidence="4 7" id="KW-0812">Transmembrane</keyword>
<dbReference type="Pfam" id="PF07715">
    <property type="entry name" value="Plug"/>
    <property type="match status" value="1"/>
</dbReference>
<gene>
    <name evidence="9" type="ORF">GO493_05275</name>
</gene>
<dbReference type="InterPro" id="IPR023996">
    <property type="entry name" value="TonB-dep_OMP_SusC/RagA"/>
</dbReference>
<dbReference type="Pfam" id="PF13715">
    <property type="entry name" value="CarbopepD_reg_2"/>
    <property type="match status" value="1"/>
</dbReference>
<dbReference type="AlphaFoldDB" id="A0A7K1TZY4"/>
<organism evidence="9 10">
    <name type="scientific">Chitinophaga tropicalis</name>
    <dbReference type="NCBI Taxonomy" id="2683588"/>
    <lineage>
        <taxon>Bacteria</taxon>
        <taxon>Pseudomonadati</taxon>
        <taxon>Bacteroidota</taxon>
        <taxon>Chitinophagia</taxon>
        <taxon>Chitinophagales</taxon>
        <taxon>Chitinophagaceae</taxon>
        <taxon>Chitinophaga</taxon>
    </lineage>
</organism>
<name>A0A7K1TZY4_9BACT</name>
<dbReference type="NCBIfam" id="TIGR04056">
    <property type="entry name" value="OMP_RagA_SusC"/>
    <property type="match status" value="1"/>
</dbReference>
<evidence type="ECO:0000256" key="1">
    <source>
        <dbReference type="ARBA" id="ARBA00004571"/>
    </source>
</evidence>
<dbReference type="InterPro" id="IPR012910">
    <property type="entry name" value="Plug_dom"/>
</dbReference>
<evidence type="ECO:0000313" key="10">
    <source>
        <dbReference type="Proteomes" id="UP000461730"/>
    </source>
</evidence>
<evidence type="ECO:0000256" key="2">
    <source>
        <dbReference type="ARBA" id="ARBA00022448"/>
    </source>
</evidence>
<dbReference type="PROSITE" id="PS52016">
    <property type="entry name" value="TONB_DEPENDENT_REC_3"/>
    <property type="match status" value="1"/>
</dbReference>
<dbReference type="SUPFAM" id="SSF49464">
    <property type="entry name" value="Carboxypeptidase regulatory domain-like"/>
    <property type="match status" value="1"/>
</dbReference>
<evidence type="ECO:0000256" key="7">
    <source>
        <dbReference type="PROSITE-ProRule" id="PRU01360"/>
    </source>
</evidence>
<evidence type="ECO:0000256" key="5">
    <source>
        <dbReference type="ARBA" id="ARBA00023136"/>
    </source>
</evidence>
<dbReference type="RefSeq" id="WP_157305045.1">
    <property type="nucleotide sequence ID" value="NZ_WRXN01000001.1"/>
</dbReference>
<sequence>MQINQLVQMFFAPSATPKLLGMKLSIILLIACLQVNARVLSQDKITITFTNANLEDVLAEVSRQSGFNYMYYDNSKQLTRKVTINMRGASLEDVLAECFKNQPLTFTVSKKTHTILIKTKEPARSPSPGTPFLPPSVDINGQILNEKNEPVPGASVFVNGTKKMTTADENGQFTLKGVSPDATITVRSIGFNDTTLHLGGRTELLVRLKLKIAQLGEAVISVSTGYQKLPKERVTGSFSIVNNELFNKRVSGDIISRLEGNVSGMLFNRNTSTNEITIRGHSTLFSDASPLIVVDNFPYDGDINSLNPNDIESVTVLKDAAAASIWGVKSGNGVIVITTKKGRKNQAPLIEVNANTSIAQKINIFTPNFLPASAFIDIEQRLFDQHFYDAQLSSTLKPPVSPVVQILDDLRKGLISQAEARNRIDAFRDIDVRSDISDFFYRKSFAQQYSIGVRGGGNNNEYALSVGYDNNKLGLVGNKSDRVTLNSNLSFYPIKNLSIYTGYNFSQTHVTSNSPIGNISTGGQYNSSIYPYAKLVSSSGDALSIVKDYNYSWITDPLAQNGLLDWKYRPLDELKFADNTSQLLDNRLNIGLAYKLPWGFVVQAKYQYEKVVSSSEKYFSDSTYYARNLINRYTDFRRSNPQRTVYPIPIGGIMNQSNNEIYSHRLRAEMDYNATWNEVNNLTTIIGAEINQTVNKYENPSTVYGYNKASGSSQLVNFVDYYVNFPSGNYNLIPNALSIGRTTDRFVSYFGNAAYTLAKKYTIYASGRIDKSNLFGVKTNQQSVPLYSLGLLWDVTKEHFYNVSWLQILSLRGSYGYNGNINKIATAVTTIRQASNNQFLGIPYNFVASPGNRFLKWEKIRIVNLGVDFATKRNLVAGSIEFYFKRGLDLFGSSPLAPSTGNSTFFGNTASTKGHGFDITLNFSIINSKCFKWKLNFLPSYAIDKVASYDVKSTPSQYLFASADGASITPSVGKPIFSIYSYKTGPLSNEAGDPQGYLNGKLSTNYNAIISAMKSVDSLKYMGSSRPVYFGSLRNSIYFRSLSLSFNVVYKLKYYFRRSSIFYNSLFTQWTGHEDYFRRWVNPGDERTTTVPSMPVNVSNLNASRDAFYRFSESLVEKGDHIRLQDISLSYELNNKIVKGFRTLTIYGYVSNVGIIWKASNHRVDPDVFAGDYASPRSYSIGFKASF</sequence>
<keyword evidence="3 7" id="KW-1134">Transmembrane beta strand</keyword>
<keyword evidence="10" id="KW-1185">Reference proteome</keyword>
<dbReference type="InterPro" id="IPR037066">
    <property type="entry name" value="Plug_dom_sf"/>
</dbReference>
<dbReference type="InterPro" id="IPR008969">
    <property type="entry name" value="CarboxyPept-like_regulatory"/>
</dbReference>
<keyword evidence="6 7" id="KW-0998">Cell outer membrane</keyword>
<dbReference type="Gene3D" id="2.40.170.20">
    <property type="entry name" value="TonB-dependent receptor, beta-barrel domain"/>
    <property type="match status" value="1"/>
</dbReference>
<dbReference type="Gene3D" id="2.60.40.1120">
    <property type="entry name" value="Carboxypeptidase-like, regulatory domain"/>
    <property type="match status" value="1"/>
</dbReference>
<dbReference type="Gene3D" id="2.170.130.10">
    <property type="entry name" value="TonB-dependent receptor, plug domain"/>
    <property type="match status" value="1"/>
</dbReference>
<keyword evidence="2 7" id="KW-0813">Transport</keyword>
<evidence type="ECO:0000313" key="9">
    <source>
        <dbReference type="EMBL" id="MVT07662.1"/>
    </source>
</evidence>
<keyword evidence="5 7" id="KW-0472">Membrane</keyword>
<evidence type="ECO:0000256" key="4">
    <source>
        <dbReference type="ARBA" id="ARBA00022692"/>
    </source>
</evidence>
<protein>
    <submittedName>
        <fullName evidence="9">SusC/RagA family TonB-linked outer membrane protein</fullName>
    </submittedName>
</protein>
<dbReference type="SUPFAM" id="SSF56935">
    <property type="entry name" value="Porins"/>
    <property type="match status" value="1"/>
</dbReference>
<evidence type="ECO:0000259" key="8">
    <source>
        <dbReference type="Pfam" id="PF07715"/>
    </source>
</evidence>
<feature type="domain" description="TonB-dependent receptor plug" evidence="8">
    <location>
        <begin position="231"/>
        <end position="334"/>
    </location>
</feature>
<evidence type="ECO:0000256" key="6">
    <source>
        <dbReference type="ARBA" id="ARBA00023237"/>
    </source>
</evidence>
<dbReference type="GO" id="GO:0009279">
    <property type="term" value="C:cell outer membrane"/>
    <property type="evidence" value="ECO:0007669"/>
    <property type="project" value="UniProtKB-SubCell"/>
</dbReference>
<reference evidence="9 10" key="1">
    <citation type="submission" date="2019-12" db="EMBL/GenBank/DDBJ databases">
        <title>Chitinophaga sp. strain ysch24 (GDMCC 1.1355), whole genome shotgun sequence.</title>
        <authorList>
            <person name="Zhang X."/>
        </authorList>
    </citation>
    <scope>NUCLEOTIDE SEQUENCE [LARGE SCALE GENOMIC DNA]</scope>
    <source>
        <strain evidence="10">ysch24</strain>
    </source>
</reference>
<dbReference type="InterPro" id="IPR036942">
    <property type="entry name" value="Beta-barrel_TonB_sf"/>
</dbReference>
<dbReference type="EMBL" id="WRXN01000001">
    <property type="protein sequence ID" value="MVT07662.1"/>
    <property type="molecule type" value="Genomic_DNA"/>
</dbReference>